<dbReference type="InterPro" id="IPR022790">
    <property type="entry name" value="GH26_dom"/>
</dbReference>
<dbReference type="SUPFAM" id="SSF51445">
    <property type="entry name" value="(Trans)glycosidases"/>
    <property type="match status" value="1"/>
</dbReference>
<feature type="compositionally biased region" description="Gly residues" evidence="4">
    <location>
        <begin position="138"/>
        <end position="150"/>
    </location>
</feature>
<evidence type="ECO:0000256" key="3">
    <source>
        <dbReference type="PROSITE-ProRule" id="PRU01100"/>
    </source>
</evidence>
<evidence type="ECO:0000313" key="7">
    <source>
        <dbReference type="Proteomes" id="UP000471364"/>
    </source>
</evidence>
<organism evidence="6 7">
    <name type="scientific">Micromonospora aurantiaca</name>
    <name type="common">nom. illeg.</name>
    <dbReference type="NCBI Taxonomy" id="47850"/>
    <lineage>
        <taxon>Bacteria</taxon>
        <taxon>Bacillati</taxon>
        <taxon>Actinomycetota</taxon>
        <taxon>Actinomycetes</taxon>
        <taxon>Micromonosporales</taxon>
        <taxon>Micromonosporaceae</taxon>
        <taxon>Micromonospora</taxon>
    </lineage>
</organism>
<keyword evidence="7" id="KW-1185">Reference proteome</keyword>
<name>A0ABQ6UK17_9ACTN</name>
<evidence type="ECO:0000256" key="4">
    <source>
        <dbReference type="SAM" id="MobiDB-lite"/>
    </source>
</evidence>
<feature type="region of interest" description="Disordered" evidence="4">
    <location>
        <begin position="1"/>
        <end position="200"/>
    </location>
</feature>
<gene>
    <name evidence="6" type="ORF">F6X54_08420</name>
</gene>
<evidence type="ECO:0000259" key="5">
    <source>
        <dbReference type="PROSITE" id="PS51764"/>
    </source>
</evidence>
<evidence type="ECO:0000256" key="1">
    <source>
        <dbReference type="ARBA" id="ARBA00022801"/>
    </source>
</evidence>
<feature type="compositionally biased region" description="Low complexity" evidence="4">
    <location>
        <begin position="30"/>
        <end position="39"/>
    </location>
</feature>
<comment type="caution">
    <text evidence="6">The sequence shown here is derived from an EMBL/GenBank/DDBJ whole genome shotgun (WGS) entry which is preliminary data.</text>
</comment>
<feature type="compositionally biased region" description="Low complexity" evidence="4">
    <location>
        <begin position="151"/>
        <end position="165"/>
    </location>
</feature>
<comment type="similarity">
    <text evidence="3">Belongs to the glycosyl hydrolase 26 family.</text>
</comment>
<sequence>MPADREPHNAFGQPTGLWPGQDIPRQVGGPSLPWPEAESAPPPPPARPGGDLPWPERDRPDAGHHDGPGHDPAGWDAAPGTTNGWAPQQDGPWPQHGPAGHGDAAWPQGEPHDDAWATQAGPADGHTGWAPHDEPGRGPAGDFGPGGPAGEAGWDAGTTATATLTGPPPVDVPHGPATGGPGRPPAPPLAPAPVPSSGGSRRRWRVALAAALVLAVAGSGVAVATLRPDAAERQAGGTPGSVGPATSMGPGTPGTPGASPSADQGLGGKPSARPSASADAGPAFSGTRLTLPGASIGVQSGETFGQALARSDQTFGKLRMARIFFPGLPPAWSGSRADVVDRTVVVSFKASPQEVNTGKFDSRLTSWFSSIPREHNVYWSYFHEPEDDVERGAFSTTAYRTAWKRIAGLADRTGNPKLINTLILMCWTLDSKSGRSFDAFYPGGDVIEALGWDCYNWGKKWKRYASPQEIYGPMISKSKALGKPWGVAETGSDLVPGDGGTGRAAWIRSMTSFLNGQRPEFVAYYNQTVSQGDFRLLDQPSIQAWKSFCTA</sequence>
<dbReference type="InterPro" id="IPR017853">
    <property type="entry name" value="GH"/>
</dbReference>
<feature type="active site" description="Nucleophile" evidence="3">
    <location>
        <position position="489"/>
    </location>
</feature>
<feature type="region of interest" description="Disordered" evidence="4">
    <location>
        <begin position="232"/>
        <end position="286"/>
    </location>
</feature>
<reference evidence="6 7" key="1">
    <citation type="submission" date="2019-09" db="EMBL/GenBank/DDBJ databases">
        <title>High taxonomic diversity of Micromonospora strains isolated from Medicago sativa nodules in different geographical locations.</title>
        <authorList>
            <person name="Martinez-Hidalgo P."/>
            <person name="Flores-Felix J.D."/>
            <person name="Velazquez E."/>
            <person name="Brau L."/>
            <person name="Trujillo M.E."/>
            <person name="Martinez-Molina E."/>
        </authorList>
    </citation>
    <scope>NUCLEOTIDE SEQUENCE [LARGE SCALE GENOMIC DNA]</scope>
    <source>
        <strain evidence="6 7">ALFB5</strain>
    </source>
</reference>
<dbReference type="RefSeq" id="WP_151012090.1">
    <property type="nucleotide sequence ID" value="NZ_CP084582.1"/>
</dbReference>
<proteinExistence type="inferred from homology"/>
<feature type="compositionally biased region" description="Basic and acidic residues" evidence="4">
    <location>
        <begin position="54"/>
        <end position="69"/>
    </location>
</feature>
<evidence type="ECO:0000313" key="6">
    <source>
        <dbReference type="EMBL" id="KAB1117331.1"/>
    </source>
</evidence>
<keyword evidence="1 3" id="KW-0378">Hydrolase</keyword>
<feature type="compositionally biased region" description="Low complexity" evidence="4">
    <location>
        <begin position="70"/>
        <end position="80"/>
    </location>
</feature>
<dbReference type="EMBL" id="WAAR01000026">
    <property type="protein sequence ID" value="KAB1117331.1"/>
    <property type="molecule type" value="Genomic_DNA"/>
</dbReference>
<keyword evidence="2 3" id="KW-0326">Glycosidase</keyword>
<feature type="active site" description="Proton donor" evidence="3">
    <location>
        <position position="384"/>
    </location>
</feature>
<accession>A0ABQ6UK17</accession>
<dbReference type="Gene3D" id="3.20.20.80">
    <property type="entry name" value="Glycosidases"/>
    <property type="match status" value="1"/>
</dbReference>
<feature type="domain" description="GH26" evidence="5">
    <location>
        <begin position="233"/>
        <end position="546"/>
    </location>
</feature>
<feature type="compositionally biased region" description="Low complexity" evidence="4">
    <location>
        <begin position="243"/>
        <end position="262"/>
    </location>
</feature>
<dbReference type="Proteomes" id="UP000471364">
    <property type="component" value="Unassembled WGS sequence"/>
</dbReference>
<protein>
    <recommendedName>
        <fullName evidence="5">GH26 domain-containing protein</fullName>
    </recommendedName>
</protein>
<feature type="compositionally biased region" description="Pro residues" evidence="4">
    <location>
        <begin position="182"/>
        <end position="194"/>
    </location>
</feature>
<dbReference type="PROSITE" id="PS51764">
    <property type="entry name" value="GH26"/>
    <property type="match status" value="1"/>
</dbReference>
<evidence type="ECO:0000256" key="2">
    <source>
        <dbReference type="ARBA" id="ARBA00023295"/>
    </source>
</evidence>